<accession>A0ABQ8UKJ6</accession>
<comment type="caution">
    <text evidence="1">The sequence shown here is derived from an EMBL/GenBank/DDBJ whole genome shotgun (WGS) entry which is preliminary data.</text>
</comment>
<sequence length="191" mass="21696">MKPLSNTCQLDIVFHRHLARPDLMMRVPPQLPANAVASASIRCACSEIFHHPFPSPAIFCGLWYLDASVRAWHWSSRARPLTDALAERWATLVSLCPLLRTPVIPSLEIGPATQRPAQHRFYPLLLPLLWSPLHAQSTPQLRDKEGGGWRDDLVKCICARYERMRGLPPAPMMRLPPLPVMTVDEAELKRW</sequence>
<organism evidence="1 2">
    <name type="scientific">Paratrimastix pyriformis</name>
    <dbReference type="NCBI Taxonomy" id="342808"/>
    <lineage>
        <taxon>Eukaryota</taxon>
        <taxon>Metamonada</taxon>
        <taxon>Preaxostyla</taxon>
        <taxon>Paratrimastigidae</taxon>
        <taxon>Paratrimastix</taxon>
    </lineage>
</organism>
<evidence type="ECO:0000313" key="2">
    <source>
        <dbReference type="Proteomes" id="UP001141327"/>
    </source>
</evidence>
<name>A0ABQ8UKJ6_9EUKA</name>
<keyword evidence="2" id="KW-1185">Reference proteome</keyword>
<dbReference type="EMBL" id="JAPMOS010000020">
    <property type="protein sequence ID" value="KAJ4459338.1"/>
    <property type="molecule type" value="Genomic_DNA"/>
</dbReference>
<proteinExistence type="predicted"/>
<protein>
    <submittedName>
        <fullName evidence="1">Uncharacterized protein</fullName>
    </submittedName>
</protein>
<dbReference type="Proteomes" id="UP001141327">
    <property type="component" value="Unassembled WGS sequence"/>
</dbReference>
<reference evidence="1" key="1">
    <citation type="journal article" date="2022" name="bioRxiv">
        <title>Genomics of Preaxostyla Flagellates Illuminates Evolutionary Transitions and the Path Towards Mitochondrial Loss.</title>
        <authorList>
            <person name="Novak L.V.F."/>
            <person name="Treitli S.C."/>
            <person name="Pyrih J."/>
            <person name="Halakuc P."/>
            <person name="Pipaliya S.V."/>
            <person name="Vacek V."/>
            <person name="Brzon O."/>
            <person name="Soukal P."/>
            <person name="Eme L."/>
            <person name="Dacks J.B."/>
            <person name="Karnkowska A."/>
            <person name="Elias M."/>
            <person name="Hampl V."/>
        </authorList>
    </citation>
    <scope>NUCLEOTIDE SEQUENCE</scope>
    <source>
        <strain evidence="1">RCP-MX</strain>
    </source>
</reference>
<evidence type="ECO:0000313" key="1">
    <source>
        <dbReference type="EMBL" id="KAJ4459338.1"/>
    </source>
</evidence>
<gene>
    <name evidence="1" type="ORF">PAPYR_4634</name>
</gene>